<dbReference type="PANTHER" id="PTHR47254:SF2">
    <property type="entry name" value="COVALENTLY-LINKED CELL WALL PROTEIN"/>
    <property type="match status" value="1"/>
</dbReference>
<organism evidence="5 6">
    <name type="scientific">Aaosphaeria arxii CBS 175.79</name>
    <dbReference type="NCBI Taxonomy" id="1450172"/>
    <lineage>
        <taxon>Eukaryota</taxon>
        <taxon>Fungi</taxon>
        <taxon>Dikarya</taxon>
        <taxon>Ascomycota</taxon>
        <taxon>Pezizomycotina</taxon>
        <taxon>Dothideomycetes</taxon>
        <taxon>Pleosporomycetidae</taxon>
        <taxon>Pleosporales</taxon>
        <taxon>Pleosporales incertae sedis</taxon>
        <taxon>Aaosphaeria</taxon>
    </lineage>
</organism>
<dbReference type="InterPro" id="IPR000420">
    <property type="entry name" value="Yeast_PIR_rpt"/>
</dbReference>
<sequence>MPQAVTSAIAPEAPAPSGCSESHDGKFQISVVNVTSSAKRDVEKRQQAGILTLTLANGILTDQADRTGYIASNYQFQFDAPPQAGAIYTSGFSLCSNNSLALGGSSIFYQCWSGSFHNLYDRKWAEHCVPIYLVALTGGGGGSPVPTQISDGQPQVPTNVPVSQISDGQPQAPTGYPPVSQISDGQPQVPTGAPVISQISDGQPQVPTAAPVISQISDGQPQVPTGAPVISQISDGQPQVPTGAPVISQISDGQPQVPTGAPVISQISDGQPQVPTGPVVSQISDGQPQVPTVVPPGPVITQISDGQPQVPTGPLVSQISDGQPQAPVATGNFSATVSAPPTEFTGAAASAAYGLGAIAAGVMGAVALL</sequence>
<dbReference type="Proteomes" id="UP000799778">
    <property type="component" value="Unassembled WGS sequence"/>
</dbReference>
<evidence type="ECO:0000313" key="5">
    <source>
        <dbReference type="EMBL" id="KAF2017374.1"/>
    </source>
</evidence>
<evidence type="ECO:0000313" key="6">
    <source>
        <dbReference type="Proteomes" id="UP000799778"/>
    </source>
</evidence>
<name>A0A6A5XYM1_9PLEO</name>
<dbReference type="AlphaFoldDB" id="A0A6A5XYM1"/>
<dbReference type="Pfam" id="PF22799">
    <property type="entry name" value="PIR1-like_C"/>
    <property type="match status" value="1"/>
</dbReference>
<evidence type="ECO:0000256" key="3">
    <source>
        <dbReference type="SAM" id="MobiDB-lite"/>
    </source>
</evidence>
<protein>
    <recommendedName>
        <fullName evidence="4">Cell wall mannoprotein PIR1-like C-terminal domain-containing protein</fullName>
    </recommendedName>
</protein>
<accession>A0A6A5XYM1</accession>
<dbReference type="InterPro" id="IPR051153">
    <property type="entry name" value="Yeast_CWMannoprotein_PIR"/>
</dbReference>
<gene>
    <name evidence="5" type="ORF">BU24DRAFT_344510</name>
</gene>
<proteinExistence type="predicted"/>
<dbReference type="PANTHER" id="PTHR47254">
    <property type="entry name" value="CELL WALL MANNOPROTEIN CIS3-RELATED"/>
    <property type="match status" value="1"/>
</dbReference>
<dbReference type="InterPro" id="IPR054508">
    <property type="entry name" value="PIR1-like_C"/>
</dbReference>
<evidence type="ECO:0000256" key="1">
    <source>
        <dbReference type="ARBA" id="ARBA00022729"/>
    </source>
</evidence>
<feature type="region of interest" description="Disordered" evidence="3">
    <location>
        <begin position="1"/>
        <end position="22"/>
    </location>
</feature>
<keyword evidence="2" id="KW-0677">Repeat</keyword>
<dbReference type="GO" id="GO:0005199">
    <property type="term" value="F:structural constituent of cell wall"/>
    <property type="evidence" value="ECO:0007669"/>
    <property type="project" value="InterPro"/>
</dbReference>
<evidence type="ECO:0000256" key="2">
    <source>
        <dbReference type="ARBA" id="ARBA00022737"/>
    </source>
</evidence>
<dbReference type="GeneID" id="54280801"/>
<reference evidence="5" key="1">
    <citation type="journal article" date="2020" name="Stud. Mycol.">
        <title>101 Dothideomycetes genomes: a test case for predicting lifestyles and emergence of pathogens.</title>
        <authorList>
            <person name="Haridas S."/>
            <person name="Albert R."/>
            <person name="Binder M."/>
            <person name="Bloem J."/>
            <person name="Labutti K."/>
            <person name="Salamov A."/>
            <person name="Andreopoulos B."/>
            <person name="Baker S."/>
            <person name="Barry K."/>
            <person name="Bills G."/>
            <person name="Bluhm B."/>
            <person name="Cannon C."/>
            <person name="Castanera R."/>
            <person name="Culley D."/>
            <person name="Daum C."/>
            <person name="Ezra D."/>
            <person name="Gonzalez J."/>
            <person name="Henrissat B."/>
            <person name="Kuo A."/>
            <person name="Liang C."/>
            <person name="Lipzen A."/>
            <person name="Lutzoni F."/>
            <person name="Magnuson J."/>
            <person name="Mondo S."/>
            <person name="Nolan M."/>
            <person name="Ohm R."/>
            <person name="Pangilinan J."/>
            <person name="Park H.-J."/>
            <person name="Ramirez L."/>
            <person name="Alfaro M."/>
            <person name="Sun H."/>
            <person name="Tritt A."/>
            <person name="Yoshinaga Y."/>
            <person name="Zwiers L.-H."/>
            <person name="Turgeon B."/>
            <person name="Goodwin S."/>
            <person name="Spatafora J."/>
            <person name="Crous P."/>
            <person name="Grigoriev I."/>
        </authorList>
    </citation>
    <scope>NUCLEOTIDE SEQUENCE</scope>
    <source>
        <strain evidence="5">CBS 175.79</strain>
    </source>
</reference>
<dbReference type="GO" id="GO:0031505">
    <property type="term" value="P:fungal-type cell wall organization"/>
    <property type="evidence" value="ECO:0007669"/>
    <property type="project" value="TreeGrafter"/>
</dbReference>
<keyword evidence="6" id="KW-1185">Reference proteome</keyword>
<dbReference type="EMBL" id="ML978068">
    <property type="protein sequence ID" value="KAF2017374.1"/>
    <property type="molecule type" value="Genomic_DNA"/>
</dbReference>
<dbReference type="RefSeq" id="XP_033385713.1">
    <property type="nucleotide sequence ID" value="XM_033523404.1"/>
</dbReference>
<dbReference type="Pfam" id="PF00399">
    <property type="entry name" value="PIR"/>
    <property type="match status" value="9"/>
</dbReference>
<feature type="domain" description="Cell wall mannoprotein PIR1-like C-terminal" evidence="4">
    <location>
        <begin position="58"/>
        <end position="131"/>
    </location>
</feature>
<evidence type="ECO:0000259" key="4">
    <source>
        <dbReference type="Pfam" id="PF22799"/>
    </source>
</evidence>
<dbReference type="OrthoDB" id="5415592at2759"/>
<keyword evidence="1" id="KW-0732">Signal</keyword>
<dbReference type="GO" id="GO:0009277">
    <property type="term" value="C:fungal-type cell wall"/>
    <property type="evidence" value="ECO:0007669"/>
    <property type="project" value="TreeGrafter"/>
</dbReference>